<dbReference type="AlphaFoldDB" id="X1SDH8"/>
<reference evidence="1" key="1">
    <citation type="journal article" date="2014" name="Front. Microbiol.">
        <title>High frequency of phylogenetically diverse reductive dehalogenase-homologous genes in deep subseafloor sedimentary metagenomes.</title>
        <authorList>
            <person name="Kawai M."/>
            <person name="Futagami T."/>
            <person name="Toyoda A."/>
            <person name="Takaki Y."/>
            <person name="Nishi S."/>
            <person name="Hori S."/>
            <person name="Arai W."/>
            <person name="Tsubouchi T."/>
            <person name="Morono Y."/>
            <person name="Uchiyama I."/>
            <person name="Ito T."/>
            <person name="Fujiyama A."/>
            <person name="Inagaki F."/>
            <person name="Takami H."/>
        </authorList>
    </citation>
    <scope>NUCLEOTIDE SEQUENCE</scope>
    <source>
        <strain evidence="1">Expedition CK06-06</strain>
    </source>
</reference>
<proteinExistence type="predicted"/>
<name>X1SDH8_9ZZZZ</name>
<protein>
    <submittedName>
        <fullName evidence="1">Uncharacterized protein</fullName>
    </submittedName>
</protein>
<gene>
    <name evidence="1" type="ORF">S12H4_26620</name>
</gene>
<sequence>MKKINTIKIKSLKQTKKFYLWELKKESLTEKERASYLLALKSINKIIQEKEDSRGRGKGKYLDKIGRYQKRLGW</sequence>
<organism evidence="1">
    <name type="scientific">marine sediment metagenome</name>
    <dbReference type="NCBI Taxonomy" id="412755"/>
    <lineage>
        <taxon>unclassified sequences</taxon>
        <taxon>metagenomes</taxon>
        <taxon>ecological metagenomes</taxon>
    </lineage>
</organism>
<comment type="caution">
    <text evidence="1">The sequence shown here is derived from an EMBL/GenBank/DDBJ whole genome shotgun (WGS) entry which is preliminary data.</text>
</comment>
<accession>X1SDH8</accession>
<evidence type="ECO:0000313" key="1">
    <source>
        <dbReference type="EMBL" id="GAI91062.1"/>
    </source>
</evidence>
<dbReference type="EMBL" id="BARW01015125">
    <property type="protein sequence ID" value="GAI91062.1"/>
    <property type="molecule type" value="Genomic_DNA"/>
</dbReference>